<dbReference type="EMBL" id="OBQD01000026">
    <property type="protein sequence ID" value="SOC47067.1"/>
    <property type="molecule type" value="Genomic_DNA"/>
</dbReference>
<evidence type="ECO:0000256" key="1">
    <source>
        <dbReference type="SAM" id="SignalP"/>
    </source>
</evidence>
<keyword evidence="1" id="KW-0732">Signal</keyword>
<dbReference type="AlphaFoldDB" id="A0A285UZH7"/>
<proteinExistence type="predicted"/>
<evidence type="ECO:0000313" key="2">
    <source>
        <dbReference type="EMBL" id="SOC47067.1"/>
    </source>
</evidence>
<keyword evidence="3" id="KW-1185">Reference proteome</keyword>
<evidence type="ECO:0008006" key="4">
    <source>
        <dbReference type="Google" id="ProtNLM"/>
    </source>
</evidence>
<feature type="chain" id="PRO_5012515744" description="Outer membrane surface antigen" evidence="1">
    <location>
        <begin position="24"/>
        <end position="125"/>
    </location>
</feature>
<protein>
    <recommendedName>
        <fullName evidence="4">Outer membrane surface antigen</fullName>
    </recommendedName>
</protein>
<reference evidence="2 3" key="1">
    <citation type="submission" date="2017-08" db="EMBL/GenBank/DDBJ databases">
        <authorList>
            <person name="de Groot N.N."/>
        </authorList>
    </citation>
    <scope>NUCLEOTIDE SEQUENCE [LARGE SCALE GENOMIC DNA]</scope>
    <source>
        <strain evidence="2 3">JC85</strain>
    </source>
</reference>
<accession>A0A285UZH7</accession>
<gene>
    <name evidence="2" type="ORF">SAMN05892877_12641</name>
</gene>
<organism evidence="2 3">
    <name type="scientific">Rhizobium subbaraonis</name>
    <dbReference type="NCBI Taxonomy" id="908946"/>
    <lineage>
        <taxon>Bacteria</taxon>
        <taxon>Pseudomonadati</taxon>
        <taxon>Pseudomonadota</taxon>
        <taxon>Alphaproteobacteria</taxon>
        <taxon>Hyphomicrobiales</taxon>
        <taxon>Rhizobiaceae</taxon>
        <taxon>Rhizobium/Agrobacterium group</taxon>
        <taxon>Rhizobium</taxon>
    </lineage>
</organism>
<evidence type="ECO:0000313" key="3">
    <source>
        <dbReference type="Proteomes" id="UP000219167"/>
    </source>
</evidence>
<dbReference type="PROSITE" id="PS51257">
    <property type="entry name" value="PROKAR_LIPOPROTEIN"/>
    <property type="match status" value="1"/>
</dbReference>
<dbReference type="Proteomes" id="UP000219167">
    <property type="component" value="Unassembled WGS sequence"/>
</dbReference>
<name>A0A285UZH7_9HYPH</name>
<feature type="signal peptide" evidence="1">
    <location>
        <begin position="1"/>
        <end position="23"/>
    </location>
</feature>
<sequence length="125" mass="13065">MRKMRTSLRVLVPGALAILLASCSGEPSESDIANALQKAMNAEREQLEALGAGLMGKSAPNPMSGMLDIRISDVEKIGCQESGKNSYSCDVRYKVSGGLAGSDGRSMSAPVRMISASEGWVVSGN</sequence>